<proteinExistence type="predicted"/>
<reference evidence="2 3" key="1">
    <citation type="journal article" date="2019" name="Sci. Data">
        <title>Hybrid genome assembly and annotation of Danionella translucida.</title>
        <authorList>
            <person name="Kadobianskyi M."/>
            <person name="Schulze L."/>
            <person name="Schuelke M."/>
            <person name="Judkewitz B."/>
        </authorList>
    </citation>
    <scope>NUCLEOTIDE SEQUENCE [LARGE SCALE GENOMIC DNA]</scope>
    <source>
        <strain evidence="2 3">Bolton</strain>
    </source>
</reference>
<evidence type="ECO:0008006" key="4">
    <source>
        <dbReference type="Google" id="ProtNLM"/>
    </source>
</evidence>
<keyword evidence="1" id="KW-0472">Membrane</keyword>
<dbReference type="PANTHER" id="PTHR11683">
    <property type="entry name" value="MYELIN PROTEOLIPID"/>
    <property type="match status" value="1"/>
</dbReference>
<feature type="transmembrane region" description="Helical" evidence="1">
    <location>
        <begin position="63"/>
        <end position="85"/>
    </location>
</feature>
<evidence type="ECO:0000313" key="3">
    <source>
        <dbReference type="Proteomes" id="UP000316079"/>
    </source>
</evidence>
<dbReference type="GO" id="GO:0019911">
    <property type="term" value="F:structural constituent of myelin sheath"/>
    <property type="evidence" value="ECO:0007669"/>
    <property type="project" value="TreeGrafter"/>
</dbReference>
<dbReference type="GO" id="GO:0043209">
    <property type="term" value="C:myelin sheath"/>
    <property type="evidence" value="ECO:0007669"/>
    <property type="project" value="TreeGrafter"/>
</dbReference>
<dbReference type="GO" id="GO:0022010">
    <property type="term" value="P:central nervous system myelination"/>
    <property type="evidence" value="ECO:0007669"/>
    <property type="project" value="TreeGrafter"/>
</dbReference>
<comment type="caution">
    <text evidence="2">The sequence shown here is derived from an EMBL/GenBank/DDBJ whole genome shotgun (WGS) entry which is preliminary data.</text>
</comment>
<evidence type="ECO:0000313" key="2">
    <source>
        <dbReference type="EMBL" id="TRZ02087.1"/>
    </source>
</evidence>
<keyword evidence="3" id="KW-1185">Reference proteome</keyword>
<keyword evidence="1" id="KW-1133">Transmembrane helix</keyword>
<name>A0A553RIT6_9TELE</name>
<dbReference type="EMBL" id="SRMA01024019">
    <property type="protein sequence ID" value="TRZ02087.1"/>
    <property type="molecule type" value="Genomic_DNA"/>
</dbReference>
<keyword evidence="1" id="KW-0812">Transmembrane</keyword>
<dbReference type="PANTHER" id="PTHR11683:SF15">
    <property type="entry name" value="PROTEOLIPID PROTEIN 1B ISOFORM X1"/>
    <property type="match status" value="1"/>
</dbReference>
<dbReference type="AlphaFoldDB" id="A0A553RIT6"/>
<organism evidence="2 3">
    <name type="scientific">Danionella cerebrum</name>
    <dbReference type="NCBI Taxonomy" id="2873325"/>
    <lineage>
        <taxon>Eukaryota</taxon>
        <taxon>Metazoa</taxon>
        <taxon>Chordata</taxon>
        <taxon>Craniata</taxon>
        <taxon>Vertebrata</taxon>
        <taxon>Euteleostomi</taxon>
        <taxon>Actinopterygii</taxon>
        <taxon>Neopterygii</taxon>
        <taxon>Teleostei</taxon>
        <taxon>Ostariophysi</taxon>
        <taxon>Cypriniformes</taxon>
        <taxon>Danionidae</taxon>
        <taxon>Danioninae</taxon>
        <taxon>Danionella</taxon>
    </lineage>
</organism>
<dbReference type="GO" id="GO:0005886">
    <property type="term" value="C:plasma membrane"/>
    <property type="evidence" value="ECO:0007669"/>
    <property type="project" value="TreeGrafter"/>
</dbReference>
<feature type="transmembrane region" description="Helical" evidence="1">
    <location>
        <begin position="123"/>
        <end position="145"/>
    </location>
</feature>
<accession>A0A553RIT6</accession>
<dbReference type="GO" id="GO:0061564">
    <property type="term" value="P:axon development"/>
    <property type="evidence" value="ECO:0007669"/>
    <property type="project" value="TreeGrafter"/>
</dbReference>
<gene>
    <name evidence="2" type="ORF">DNTS_016502</name>
</gene>
<dbReference type="Proteomes" id="UP000316079">
    <property type="component" value="Unassembled WGS sequence"/>
</dbReference>
<evidence type="ECO:0000256" key="1">
    <source>
        <dbReference type="SAM" id="Phobius"/>
    </source>
</evidence>
<feature type="transmembrane region" description="Helical" evidence="1">
    <location>
        <begin position="196"/>
        <end position="227"/>
    </location>
</feature>
<dbReference type="OrthoDB" id="9993736at2759"/>
<sequence>MANSAVNWLGKLLRRLQGVDETSRRMRAKDVKGLMCVCIVCAACAVCVLIYRSPAGHGCCLHCLAAVPFTSLLATLLCFAGVALFCAGGHEALAHTYSFIEVNFSRDVQDFVLLADFIKYFQYVIYGLASFFFLYGVILLAEGFYTTNAVKQKFGDFRSTRFGRCISLTFIILTYLLAVIWLIVFGFTALPFYVTYYLYVCAFAGAGITLLALFVFMVATTYNYAVLRFLRRRRVRL</sequence>
<dbReference type="InterPro" id="IPR001614">
    <property type="entry name" value="Myelin_PLP"/>
</dbReference>
<feature type="transmembrane region" description="Helical" evidence="1">
    <location>
        <begin position="166"/>
        <end position="190"/>
    </location>
</feature>
<dbReference type="PRINTS" id="PR00214">
    <property type="entry name" value="MYELINPLP"/>
</dbReference>
<dbReference type="Pfam" id="PF01275">
    <property type="entry name" value="Myelin_PLP"/>
    <property type="match status" value="1"/>
</dbReference>
<dbReference type="STRING" id="623744.A0A553RIT6"/>
<protein>
    <recommendedName>
        <fullName evidence="4">MARVEL domain-containing protein</fullName>
    </recommendedName>
</protein>
<feature type="transmembrane region" description="Helical" evidence="1">
    <location>
        <begin position="31"/>
        <end position="51"/>
    </location>
</feature>